<dbReference type="Gene3D" id="4.10.240.10">
    <property type="entry name" value="Zn(2)-C6 fungal-type DNA-binding domain"/>
    <property type="match status" value="1"/>
</dbReference>
<dbReference type="CDD" id="cd00067">
    <property type="entry name" value="GAL4"/>
    <property type="match status" value="1"/>
</dbReference>
<name>A0A2T3Z928_TRIA4</name>
<proteinExistence type="predicted"/>
<keyword evidence="1" id="KW-0539">Nucleus</keyword>
<dbReference type="GO" id="GO:0008270">
    <property type="term" value="F:zinc ion binding"/>
    <property type="evidence" value="ECO:0007669"/>
    <property type="project" value="InterPro"/>
</dbReference>
<dbReference type="PROSITE" id="PS00463">
    <property type="entry name" value="ZN2_CY6_FUNGAL_1"/>
    <property type="match status" value="1"/>
</dbReference>
<dbReference type="PANTHER" id="PTHR47784">
    <property type="entry name" value="STEROL UPTAKE CONTROL PROTEIN 2"/>
    <property type="match status" value="1"/>
</dbReference>
<dbReference type="Proteomes" id="UP000240493">
    <property type="component" value="Unassembled WGS sequence"/>
</dbReference>
<evidence type="ECO:0000256" key="2">
    <source>
        <dbReference type="SAM" id="MobiDB-lite"/>
    </source>
</evidence>
<dbReference type="InterPro" id="IPR001138">
    <property type="entry name" value="Zn2Cys6_DnaBD"/>
</dbReference>
<protein>
    <recommendedName>
        <fullName evidence="3">Zn(2)-C6 fungal-type domain-containing protein</fullName>
    </recommendedName>
</protein>
<dbReference type="OrthoDB" id="416217at2759"/>
<sequence>MEPVSTCGIPSSGPSFHDAQKRAPPSLSDCTNVFVVTPSSEQALCRIPATLVVDPFRQKRPHHKSKRGCLQCRKRRVKCDERVPECSACSRRQESCSFRAMSRRREAAEYRESVERVPRSVSQQYGLALNEADGAVNLLHMELFHHFQHKTVPTLVFSPEAWDYALQLSFSFPTLMHAILCESARHLSFLFPNEQRYATAATTHLIRTLNLYRNELSVEFTPSNIDAFLTTTILLVVEMWSNVEFAVLEPDGTMSYDPLKDHIFKHSLGVLHVFLSCVPLSFHKPSPFLPHIRYSSRTVLVNAAKLSKESFENFRRFFSYDRPISPSLLSIPLPFIRNSDLAPESSLAVEVPKLAEIGPSMSKEAGYSLQGYYGIVDRICLISSFLPEARDGEFEALSSELTKNISRYLLIFPLLCDQQFVSMVRHGDLHAMVLLYHFYRAVRILVPPTEHWWAQKRASLSETVIESWILRECSRNEASAQ</sequence>
<dbReference type="SUPFAM" id="SSF57701">
    <property type="entry name" value="Zn2/Cys6 DNA-binding domain"/>
    <property type="match status" value="1"/>
</dbReference>
<evidence type="ECO:0000313" key="4">
    <source>
        <dbReference type="EMBL" id="PTB41307.1"/>
    </source>
</evidence>
<evidence type="ECO:0000259" key="3">
    <source>
        <dbReference type="PROSITE" id="PS50048"/>
    </source>
</evidence>
<dbReference type="Pfam" id="PF00172">
    <property type="entry name" value="Zn_clus"/>
    <property type="match status" value="1"/>
</dbReference>
<keyword evidence="5" id="KW-1185">Reference proteome</keyword>
<dbReference type="InterPro" id="IPR036864">
    <property type="entry name" value="Zn2-C6_fun-type_DNA-bd_sf"/>
</dbReference>
<dbReference type="InterPro" id="IPR021858">
    <property type="entry name" value="Fun_TF"/>
</dbReference>
<dbReference type="SMART" id="SM00066">
    <property type="entry name" value="GAL4"/>
    <property type="match status" value="1"/>
</dbReference>
<dbReference type="EMBL" id="KZ679261">
    <property type="protein sequence ID" value="PTB41307.1"/>
    <property type="molecule type" value="Genomic_DNA"/>
</dbReference>
<evidence type="ECO:0000313" key="5">
    <source>
        <dbReference type="Proteomes" id="UP000240493"/>
    </source>
</evidence>
<reference evidence="4 5" key="1">
    <citation type="submission" date="2016-07" db="EMBL/GenBank/DDBJ databases">
        <title>Multiple horizontal gene transfer events from other fungi enriched the ability of initially mycotrophic Trichoderma (Ascomycota) to feed on dead plant biomass.</title>
        <authorList>
            <consortium name="DOE Joint Genome Institute"/>
            <person name="Aerts A."/>
            <person name="Atanasova L."/>
            <person name="Chenthamara K."/>
            <person name="Zhang J."/>
            <person name="Grujic M."/>
            <person name="Henrissat B."/>
            <person name="Kuo A."/>
            <person name="Salamov A."/>
            <person name="Lipzen A."/>
            <person name="Labutti K."/>
            <person name="Barry K."/>
            <person name="Miao Y."/>
            <person name="Rahimi M.J."/>
            <person name="Shen Q."/>
            <person name="Grigoriev I.V."/>
            <person name="Kubicek C.P."/>
            <person name="Druzhinina I.S."/>
        </authorList>
    </citation>
    <scope>NUCLEOTIDE SEQUENCE [LARGE SCALE GENOMIC DNA]</scope>
    <source>
        <strain evidence="4 5">CBS 433.97</strain>
    </source>
</reference>
<feature type="domain" description="Zn(2)-C6 fungal-type" evidence="3">
    <location>
        <begin position="68"/>
        <end position="98"/>
    </location>
</feature>
<dbReference type="AlphaFoldDB" id="A0A2T3Z928"/>
<gene>
    <name evidence="4" type="ORF">M441DRAFT_191929</name>
</gene>
<feature type="region of interest" description="Disordered" evidence="2">
    <location>
        <begin position="1"/>
        <end position="23"/>
    </location>
</feature>
<dbReference type="PANTHER" id="PTHR47784:SF5">
    <property type="entry name" value="STEROL UPTAKE CONTROL PROTEIN 2"/>
    <property type="match status" value="1"/>
</dbReference>
<dbReference type="Pfam" id="PF11951">
    <property type="entry name" value="Fungal_trans_2"/>
    <property type="match status" value="1"/>
</dbReference>
<organism evidence="4 5">
    <name type="scientific">Trichoderma asperellum (strain ATCC 204424 / CBS 433.97 / NBRC 101777)</name>
    <dbReference type="NCBI Taxonomy" id="1042311"/>
    <lineage>
        <taxon>Eukaryota</taxon>
        <taxon>Fungi</taxon>
        <taxon>Dikarya</taxon>
        <taxon>Ascomycota</taxon>
        <taxon>Pezizomycotina</taxon>
        <taxon>Sordariomycetes</taxon>
        <taxon>Hypocreomycetidae</taxon>
        <taxon>Hypocreales</taxon>
        <taxon>Hypocreaceae</taxon>
        <taxon>Trichoderma</taxon>
    </lineage>
</organism>
<dbReference type="GO" id="GO:0001228">
    <property type="term" value="F:DNA-binding transcription activator activity, RNA polymerase II-specific"/>
    <property type="evidence" value="ECO:0007669"/>
    <property type="project" value="TreeGrafter"/>
</dbReference>
<dbReference type="PROSITE" id="PS50048">
    <property type="entry name" value="ZN2_CY6_FUNGAL_2"/>
    <property type="match status" value="1"/>
</dbReference>
<dbReference type="STRING" id="1042311.A0A2T3Z928"/>
<evidence type="ECO:0000256" key="1">
    <source>
        <dbReference type="ARBA" id="ARBA00023242"/>
    </source>
</evidence>
<dbReference type="InterPro" id="IPR053157">
    <property type="entry name" value="Sterol_Uptake_Regulator"/>
</dbReference>
<accession>A0A2T3Z928</accession>